<proteinExistence type="predicted"/>
<organism evidence="2 3">
    <name type="scientific">Yoonia phaeophyticola</name>
    <dbReference type="NCBI Taxonomy" id="3137369"/>
    <lineage>
        <taxon>Bacteria</taxon>
        <taxon>Pseudomonadati</taxon>
        <taxon>Pseudomonadota</taxon>
        <taxon>Alphaproteobacteria</taxon>
        <taxon>Rhodobacterales</taxon>
        <taxon>Paracoccaceae</taxon>
        <taxon>Yoonia</taxon>
    </lineage>
</organism>
<name>A0ABZ2V236_9RHOB</name>
<keyword evidence="3" id="KW-1185">Reference proteome</keyword>
<feature type="transmembrane region" description="Helical" evidence="1">
    <location>
        <begin position="366"/>
        <end position="383"/>
    </location>
</feature>
<protein>
    <submittedName>
        <fullName evidence="2">Pentapeptide repeat-containing protein</fullName>
    </submittedName>
</protein>
<dbReference type="RefSeq" id="WP_341365469.1">
    <property type="nucleotide sequence ID" value="NZ_CP150951.2"/>
</dbReference>
<keyword evidence="1" id="KW-1133">Transmembrane helix</keyword>
<evidence type="ECO:0000313" key="3">
    <source>
        <dbReference type="Proteomes" id="UP001440612"/>
    </source>
</evidence>
<feature type="transmembrane region" description="Helical" evidence="1">
    <location>
        <begin position="403"/>
        <end position="423"/>
    </location>
</feature>
<reference evidence="3" key="1">
    <citation type="submission" date="2024-04" db="EMBL/GenBank/DDBJ databases">
        <title>Phylogenomic analyses of a clade within the roseobacter group suggest taxonomic reassignments of species of the genera Aestuariivita, Citreicella, Loktanella, Nautella, Pelagibaca, Ruegeria, Thalassobius, Thiobacimonas and Tropicibacter, and the proposal o.</title>
        <authorList>
            <person name="Jeon C.O."/>
        </authorList>
    </citation>
    <scope>NUCLEOTIDE SEQUENCE [LARGE SCALE GENOMIC DNA]</scope>
    <source>
        <strain evidence="3">BS5-3</strain>
    </source>
</reference>
<accession>A0ABZ2V236</accession>
<evidence type="ECO:0000256" key="1">
    <source>
        <dbReference type="SAM" id="Phobius"/>
    </source>
</evidence>
<dbReference type="Gene3D" id="2.160.20.80">
    <property type="entry name" value="E3 ubiquitin-protein ligase SopA"/>
    <property type="match status" value="1"/>
</dbReference>
<gene>
    <name evidence="2" type="ORF">AABB29_10385</name>
</gene>
<keyword evidence="1" id="KW-0472">Membrane</keyword>
<dbReference type="Proteomes" id="UP001440612">
    <property type="component" value="Chromosome"/>
</dbReference>
<keyword evidence="1" id="KW-0812">Transmembrane</keyword>
<sequence>MSNLLENPWYVLAQLQQADDTGLSFFNDLCAQGLTDDQWRLAQARGFRLKPRENFRLRKNNIKVAFQAEMKRLHGADYACPELPDPHQPIDFYGLAFPEKCDFSGLLIPNGLLLNECHFEAPVDLSGALICGTLNMTNTTFDKKVSAKGVLIEGACDAKWAKFESEALFTEGTFQGPVDFHGARFDGRAIFSKARFAHHVSFRNCHFDQASQGKPVNFINTVFEQPVDFRRAQFGSHYPDFAGATLHDRSQFTAQDCDGDIRFWPGKEAASKQRRGLDRLRYHAKSRESAAVMRQLSGRQGTPDAEHFFFRKEMYHAARAMPWYQAWHILAYQFFSNFGYSVARPASLITLLWAAGTWFYVQSVSFGIGQAMAYSFAAIFKFFGFQRTYLEEEVAQLTGWMEVFAAGQTALAFILLFFLGLGLRTRFRLK</sequence>
<dbReference type="Pfam" id="PF13576">
    <property type="entry name" value="Pentapeptide_3"/>
    <property type="match status" value="1"/>
</dbReference>
<evidence type="ECO:0000313" key="2">
    <source>
        <dbReference type="EMBL" id="WZC47349.1"/>
    </source>
</evidence>
<dbReference type="EMBL" id="CP150951">
    <property type="protein sequence ID" value="WZC47349.1"/>
    <property type="molecule type" value="Genomic_DNA"/>
</dbReference>
<dbReference type="InterPro" id="IPR001646">
    <property type="entry name" value="5peptide_repeat"/>
</dbReference>